<feature type="domain" description="Glycosyl transferase family 1" evidence="2">
    <location>
        <begin position="181"/>
        <end position="289"/>
    </location>
</feature>
<evidence type="ECO:0000313" key="3">
    <source>
        <dbReference type="EMBL" id="HIQ29005.1"/>
    </source>
</evidence>
<proteinExistence type="predicted"/>
<dbReference type="SUPFAM" id="SSF53756">
    <property type="entry name" value="UDP-Glycosyltransferase/glycogen phosphorylase"/>
    <property type="match status" value="1"/>
</dbReference>
<dbReference type="PANTHER" id="PTHR46401">
    <property type="entry name" value="GLYCOSYLTRANSFERASE WBBK-RELATED"/>
    <property type="match status" value="1"/>
</dbReference>
<accession>A0A832ZU36</accession>
<dbReference type="Gene3D" id="3.40.50.2000">
    <property type="entry name" value="Glycogen Phosphorylase B"/>
    <property type="match status" value="2"/>
</dbReference>
<comment type="caution">
    <text evidence="3">The sequence shown here is derived from an EMBL/GenBank/DDBJ whole genome shotgun (WGS) entry which is preliminary data.</text>
</comment>
<dbReference type="AlphaFoldDB" id="A0A832ZU36"/>
<evidence type="ECO:0000259" key="2">
    <source>
        <dbReference type="Pfam" id="PF00534"/>
    </source>
</evidence>
<reference evidence="3" key="1">
    <citation type="journal article" date="2020" name="ISME J.">
        <title>Gammaproteobacteria mediating utilization of methyl-, sulfur- and petroleum organic compounds in deep ocean hydrothermal plumes.</title>
        <authorList>
            <person name="Zhou Z."/>
            <person name="Liu Y."/>
            <person name="Pan J."/>
            <person name="Cron B.R."/>
            <person name="Toner B.M."/>
            <person name="Anantharaman K."/>
            <person name="Breier J.A."/>
            <person name="Dick G.J."/>
            <person name="Li M."/>
        </authorList>
    </citation>
    <scope>NUCLEOTIDE SEQUENCE</scope>
    <source>
        <strain evidence="3">SZUA-1515</strain>
    </source>
</reference>
<protein>
    <submittedName>
        <fullName evidence="3">Glycosyltransferase</fullName>
    </submittedName>
</protein>
<dbReference type="InterPro" id="IPR001296">
    <property type="entry name" value="Glyco_trans_1"/>
</dbReference>
<organism evidence="3 4">
    <name type="scientific">Caldiarchaeum subterraneum</name>
    <dbReference type="NCBI Taxonomy" id="311458"/>
    <lineage>
        <taxon>Archaea</taxon>
        <taxon>Nitrososphaerota</taxon>
        <taxon>Candidatus Caldarchaeales</taxon>
        <taxon>Candidatus Caldarchaeaceae</taxon>
        <taxon>Candidatus Caldarchaeum</taxon>
    </lineage>
</organism>
<dbReference type="EMBL" id="DQVM01000009">
    <property type="protein sequence ID" value="HIQ29005.1"/>
    <property type="molecule type" value="Genomic_DNA"/>
</dbReference>
<evidence type="ECO:0000313" key="4">
    <source>
        <dbReference type="Proteomes" id="UP000608579"/>
    </source>
</evidence>
<dbReference type="CDD" id="cd03801">
    <property type="entry name" value="GT4_PimA-like"/>
    <property type="match status" value="1"/>
</dbReference>
<evidence type="ECO:0000256" key="1">
    <source>
        <dbReference type="ARBA" id="ARBA00022679"/>
    </source>
</evidence>
<sequence length="348" mass="39790">MRVAVCSPEADATLIREGATGISRMIKTLTPLLHENCVKLSYIGNKHLIRRPRLSLIPYWNNIAGKEWLELDILWLHDGFPTTKPKKPAIITYHTPPMEVYSKITGLAPHQLLHYKLCNITEKKIIKTVLNKNNRVTVTGVSPYIVERFKEAGTEDVRYIPNAPSIKPASISLKEARRILNERYEIPEEGVFFLSIGRNDPLKNYRGLLRLWHLLKRRIPEAVLILAGRGTEKIRGPGVYGLGLKGEELPILYRACDAYVSLSLVEGMSLSLLDAINHEMKIILADVEPNSWLRDKDILLININNIGVDEVDRVIDYVGSSRRPRWKGPDWRRIAEMYKELFEEASQR</sequence>
<keyword evidence="1 3" id="KW-0808">Transferase</keyword>
<dbReference type="Pfam" id="PF00534">
    <property type="entry name" value="Glycos_transf_1"/>
    <property type="match status" value="1"/>
</dbReference>
<name>A0A832ZU36_CALS0</name>
<dbReference type="GO" id="GO:0016757">
    <property type="term" value="F:glycosyltransferase activity"/>
    <property type="evidence" value="ECO:0007669"/>
    <property type="project" value="InterPro"/>
</dbReference>
<dbReference type="Proteomes" id="UP000608579">
    <property type="component" value="Unassembled WGS sequence"/>
</dbReference>
<gene>
    <name evidence="3" type="ORF">EYH45_00400</name>
</gene>
<dbReference type="PANTHER" id="PTHR46401:SF2">
    <property type="entry name" value="GLYCOSYLTRANSFERASE WBBK-RELATED"/>
    <property type="match status" value="1"/>
</dbReference>